<dbReference type="GO" id="GO:0046872">
    <property type="term" value="F:metal ion binding"/>
    <property type="evidence" value="ECO:0007669"/>
    <property type="project" value="UniProtKB-KW"/>
</dbReference>
<evidence type="ECO:0000256" key="5">
    <source>
        <dbReference type="SAM" id="MobiDB-lite"/>
    </source>
</evidence>
<keyword evidence="3 4" id="KW-0440">LIM domain</keyword>
<dbReference type="EMBL" id="NIVC01003187">
    <property type="protein sequence ID" value="PAA52762.1"/>
    <property type="molecule type" value="Genomic_DNA"/>
</dbReference>
<evidence type="ECO:0000256" key="3">
    <source>
        <dbReference type="ARBA" id="ARBA00023038"/>
    </source>
</evidence>
<name>A0A267DW95_9PLAT</name>
<evidence type="ECO:0000256" key="1">
    <source>
        <dbReference type="ARBA" id="ARBA00022723"/>
    </source>
</evidence>
<dbReference type="SMART" id="SM00132">
    <property type="entry name" value="LIM"/>
    <property type="match status" value="1"/>
</dbReference>
<dbReference type="PROSITE" id="PS00478">
    <property type="entry name" value="LIM_DOMAIN_1"/>
    <property type="match status" value="1"/>
</dbReference>
<reference evidence="7 8" key="1">
    <citation type="submission" date="2017-06" db="EMBL/GenBank/DDBJ databases">
        <title>A platform for efficient transgenesis in Macrostomum lignano, a flatworm model organism for stem cell research.</title>
        <authorList>
            <person name="Berezikov E."/>
        </authorList>
    </citation>
    <scope>NUCLEOTIDE SEQUENCE [LARGE SCALE GENOMIC DNA]</scope>
    <source>
        <strain evidence="7">DV1</strain>
        <tissue evidence="7">Whole organism</tissue>
    </source>
</reference>
<protein>
    <recommendedName>
        <fullName evidence="6">LIM zinc-binding domain-containing protein</fullName>
    </recommendedName>
</protein>
<dbReference type="InterPro" id="IPR001781">
    <property type="entry name" value="Znf_LIM"/>
</dbReference>
<keyword evidence="2 4" id="KW-0862">Zinc</keyword>
<organism evidence="7 8">
    <name type="scientific">Macrostomum lignano</name>
    <dbReference type="NCBI Taxonomy" id="282301"/>
    <lineage>
        <taxon>Eukaryota</taxon>
        <taxon>Metazoa</taxon>
        <taxon>Spiralia</taxon>
        <taxon>Lophotrochozoa</taxon>
        <taxon>Platyhelminthes</taxon>
        <taxon>Rhabditophora</taxon>
        <taxon>Macrostomorpha</taxon>
        <taxon>Macrostomida</taxon>
        <taxon>Macrostomidae</taxon>
        <taxon>Macrostomum</taxon>
    </lineage>
</organism>
<dbReference type="CDD" id="cd09358">
    <property type="entry name" value="LIM_Mical_like"/>
    <property type="match status" value="1"/>
</dbReference>
<feature type="domain" description="LIM zinc-binding" evidence="6">
    <location>
        <begin position="198"/>
        <end position="258"/>
    </location>
</feature>
<dbReference type="SUPFAM" id="SSF57716">
    <property type="entry name" value="Glucocorticoid receptor-like (DNA-binding domain)"/>
    <property type="match status" value="2"/>
</dbReference>
<feature type="compositionally biased region" description="Low complexity" evidence="5">
    <location>
        <begin position="300"/>
        <end position="321"/>
    </location>
</feature>
<feature type="compositionally biased region" description="Low complexity" evidence="5">
    <location>
        <begin position="621"/>
        <end position="630"/>
    </location>
</feature>
<feature type="compositionally biased region" description="Low complexity" evidence="5">
    <location>
        <begin position="13"/>
        <end position="29"/>
    </location>
</feature>
<feature type="region of interest" description="Disordered" evidence="5">
    <location>
        <begin position="1"/>
        <end position="92"/>
    </location>
</feature>
<feature type="compositionally biased region" description="Low complexity" evidence="5">
    <location>
        <begin position="397"/>
        <end position="417"/>
    </location>
</feature>
<evidence type="ECO:0000256" key="4">
    <source>
        <dbReference type="PROSITE-ProRule" id="PRU00125"/>
    </source>
</evidence>
<feature type="compositionally biased region" description="Acidic residues" evidence="5">
    <location>
        <begin position="30"/>
        <end position="44"/>
    </location>
</feature>
<evidence type="ECO:0000259" key="6">
    <source>
        <dbReference type="PROSITE" id="PS50023"/>
    </source>
</evidence>
<accession>A0A267DW95</accession>
<feature type="non-terminal residue" evidence="7">
    <location>
        <position position="1"/>
    </location>
</feature>
<gene>
    <name evidence="7" type="ORF">BOX15_Mlig000523g7</name>
</gene>
<feature type="compositionally biased region" description="Low complexity" evidence="5">
    <location>
        <begin position="365"/>
        <end position="378"/>
    </location>
</feature>
<feature type="region of interest" description="Disordered" evidence="5">
    <location>
        <begin position="365"/>
        <end position="441"/>
    </location>
</feature>
<sequence>SQSALPDLEAEPTETTTEAAEPQEQLTELVEGEEREADVCETVEEAQSPLEPAESGTEQQQDQQQDPIIELDSPNPADTSGMAEQQQQQGDEPAAIDFGSILSADGQSVANNEEVKVDVDADVDVRADASVFDNRQYEVESSGGGVEISLRPKSEHDWSTSTKSVAMQYSNSTHNSSGNATAAVSSQSRNSFNGSPGDVCRLCQKKVYPMEQLTSDGHVYHKSCYRCHKCNRLLSVGNFGVLDNQLYCQPHYLEIFRMRGHYQASADRPAAEIVGRDNPVDDGISQVQKLSNLKSRFESSGDSSVVVTPPGSGGHHPTPGSRNGAHSDPPADVVRSGDAVPAEGELPPPGASKSVLAMFRNLETGGQQPAKDQQQQPGRLKGRPNSNATLDRRASVPLQKQQPQQPQQQPSSSLQKQISAEQHQPSSAADGIVRESDSNDILPQQGIAKALLSVWRDKELQKQQTQQQEQQLLQRKRQSLASFERSPSSSSLSSAAGARRQSSYSQASGPPSPRRAEAVAPTQRRPYQPQPNMDFDYTAPVRSAAESESSPVERPPDVVRSGDPNPADELPPANFTRSALQMWKNKEVEGGKVAPNPETSERLRQRARETSGVNNNIRLPGAASVGVSGSRDSDDAERPSSPQPQPRDESSENEPSVPPADVARWGAGDGNDEMPKQGITQNLRSMFSGGQ</sequence>
<feature type="compositionally biased region" description="Polar residues" evidence="5">
    <location>
        <begin position="76"/>
        <end position="90"/>
    </location>
</feature>
<proteinExistence type="predicted"/>
<keyword evidence="1 4" id="KW-0479">Metal-binding</keyword>
<dbReference type="OrthoDB" id="6129702at2759"/>
<dbReference type="Gene3D" id="2.10.110.10">
    <property type="entry name" value="Cysteine Rich Protein"/>
    <property type="match status" value="1"/>
</dbReference>
<keyword evidence="8" id="KW-1185">Reference proteome</keyword>
<dbReference type="AlphaFoldDB" id="A0A267DW95"/>
<dbReference type="PROSITE" id="PS50023">
    <property type="entry name" value="LIM_DOMAIN_2"/>
    <property type="match status" value="1"/>
</dbReference>
<dbReference type="Pfam" id="PF00412">
    <property type="entry name" value="LIM"/>
    <property type="match status" value="1"/>
</dbReference>
<feature type="compositionally biased region" description="Basic and acidic residues" evidence="5">
    <location>
        <begin position="599"/>
        <end position="609"/>
    </location>
</feature>
<feature type="compositionally biased region" description="Low complexity" evidence="5">
    <location>
        <begin position="462"/>
        <end position="508"/>
    </location>
</feature>
<evidence type="ECO:0000313" key="7">
    <source>
        <dbReference type="EMBL" id="PAA52762.1"/>
    </source>
</evidence>
<dbReference type="STRING" id="282301.A0A267DW95"/>
<feature type="region of interest" description="Disordered" evidence="5">
    <location>
        <begin position="295"/>
        <end position="352"/>
    </location>
</feature>
<dbReference type="PANTHER" id="PTHR24206">
    <property type="entry name" value="OS06G0237300 PROTEIN"/>
    <property type="match status" value="1"/>
</dbReference>
<feature type="region of interest" description="Disordered" evidence="5">
    <location>
        <begin position="458"/>
        <end position="691"/>
    </location>
</feature>
<evidence type="ECO:0000313" key="8">
    <source>
        <dbReference type="Proteomes" id="UP000215902"/>
    </source>
</evidence>
<feature type="region of interest" description="Disordered" evidence="5">
    <location>
        <begin position="170"/>
        <end position="194"/>
    </location>
</feature>
<feature type="compositionally biased region" description="Polar residues" evidence="5">
    <location>
        <begin position="418"/>
        <end position="427"/>
    </location>
</feature>
<dbReference type="Proteomes" id="UP000215902">
    <property type="component" value="Unassembled WGS sequence"/>
</dbReference>
<comment type="caution">
    <text evidence="7">The sequence shown here is derived from an EMBL/GenBank/DDBJ whole genome shotgun (WGS) entry which is preliminary data.</text>
</comment>
<evidence type="ECO:0000256" key="2">
    <source>
        <dbReference type="ARBA" id="ARBA00022833"/>
    </source>
</evidence>